<keyword evidence="3" id="KW-1185">Reference proteome</keyword>
<dbReference type="STRING" id="446470.Snas_4257"/>
<keyword evidence="1" id="KW-0812">Transmembrane</keyword>
<evidence type="ECO:0000256" key="1">
    <source>
        <dbReference type="SAM" id="Phobius"/>
    </source>
</evidence>
<proteinExistence type="predicted"/>
<dbReference type="RefSeq" id="WP_013019477.1">
    <property type="nucleotide sequence ID" value="NC_013947.1"/>
</dbReference>
<keyword evidence="1" id="KW-0472">Membrane</keyword>
<dbReference type="KEGG" id="sna:Snas_4257"/>
<dbReference type="eggNOG" id="ENOG5033N0M">
    <property type="taxonomic scope" value="Bacteria"/>
</dbReference>
<reference evidence="2 3" key="1">
    <citation type="journal article" date="2009" name="Stand. Genomic Sci.">
        <title>Complete genome sequence of Stackebrandtia nassauensis type strain (LLR-40K-21).</title>
        <authorList>
            <person name="Munk C."/>
            <person name="Lapidus A."/>
            <person name="Copeland A."/>
            <person name="Jando M."/>
            <person name="Mayilraj S."/>
            <person name="Glavina Del Rio T."/>
            <person name="Nolan M."/>
            <person name="Chen F."/>
            <person name="Lucas S."/>
            <person name="Tice H."/>
            <person name="Cheng J.F."/>
            <person name="Han C."/>
            <person name="Detter J.C."/>
            <person name="Bruce D."/>
            <person name="Goodwin L."/>
            <person name="Chain P."/>
            <person name="Pitluck S."/>
            <person name="Goker M."/>
            <person name="Ovchinikova G."/>
            <person name="Pati A."/>
            <person name="Ivanova N."/>
            <person name="Mavromatis K."/>
            <person name="Chen A."/>
            <person name="Palaniappan K."/>
            <person name="Land M."/>
            <person name="Hauser L."/>
            <person name="Chang Y.J."/>
            <person name="Jeffries C.D."/>
            <person name="Bristow J."/>
            <person name="Eisen J.A."/>
            <person name="Markowitz V."/>
            <person name="Hugenholtz P."/>
            <person name="Kyrpides N.C."/>
            <person name="Klenk H.P."/>
        </authorList>
    </citation>
    <scope>NUCLEOTIDE SEQUENCE [LARGE SCALE GENOMIC DNA]</scope>
    <source>
        <strain evidence="3">DSM 44728 / CIP 108903 / NRRL B-16338 / NBRC 102104 / LLR-40K-21</strain>
    </source>
</reference>
<dbReference type="Proteomes" id="UP000000844">
    <property type="component" value="Chromosome"/>
</dbReference>
<gene>
    <name evidence="2" type="ordered locus">Snas_4257</name>
</gene>
<keyword evidence="1" id="KW-1133">Transmembrane helix</keyword>
<organism evidence="2 3">
    <name type="scientific">Stackebrandtia nassauensis (strain DSM 44728 / CIP 108903 / NRRL B-16338 / NBRC 102104 / LLR-40K-21)</name>
    <dbReference type="NCBI Taxonomy" id="446470"/>
    <lineage>
        <taxon>Bacteria</taxon>
        <taxon>Bacillati</taxon>
        <taxon>Actinomycetota</taxon>
        <taxon>Actinomycetes</taxon>
        <taxon>Glycomycetales</taxon>
        <taxon>Glycomycetaceae</taxon>
        <taxon>Stackebrandtia</taxon>
    </lineage>
</organism>
<name>D3Q2H3_STANL</name>
<feature type="transmembrane region" description="Helical" evidence="1">
    <location>
        <begin position="50"/>
        <end position="68"/>
    </location>
</feature>
<sequence>MGWFGSGVPQSVKRLRRRLRSARRWSVMAGIFGGASGVLVPLGGLSGWDAIWTALFGGSAVLAAFKWTDYRKLAKALPAENEQLAVYGTAALSAEAQNIAGAIAGKVRRGRMAVQYRNSAASHGWQRLEAAALAFDEIAPRLAGPAADTLVDVRESQRALRDLADQIRSVEKSVNITPPDRRGSLTETHGLMVERFETGVSAYEDLVGAAAQVVAEQGALDGVVSGEDPTMTRLNEATSKLSGLAEGIGQMREFHTGVQPRIPPQT</sequence>
<dbReference type="NCBIfam" id="NF047839">
    <property type="entry name" value="PspM_Rv2743c"/>
    <property type="match status" value="1"/>
</dbReference>
<dbReference type="Pfam" id="PF25587">
    <property type="entry name" value="Rv2743c"/>
    <property type="match status" value="1"/>
</dbReference>
<dbReference type="HOGENOM" id="CLU_1097598_0_0_11"/>
<dbReference type="InterPro" id="IPR057952">
    <property type="entry name" value="Rv2743c-like"/>
</dbReference>
<dbReference type="AlphaFoldDB" id="D3Q2H3"/>
<evidence type="ECO:0000313" key="2">
    <source>
        <dbReference type="EMBL" id="ADD43906.1"/>
    </source>
</evidence>
<accession>D3Q2H3</accession>
<evidence type="ECO:0000313" key="3">
    <source>
        <dbReference type="Proteomes" id="UP000000844"/>
    </source>
</evidence>
<protein>
    <submittedName>
        <fullName evidence="2">Uncharacterized protein</fullName>
    </submittedName>
</protein>
<feature type="transmembrane region" description="Helical" evidence="1">
    <location>
        <begin position="25"/>
        <end position="44"/>
    </location>
</feature>
<dbReference type="OrthoDB" id="5181302at2"/>
<dbReference type="EMBL" id="CP001778">
    <property type="protein sequence ID" value="ADD43906.1"/>
    <property type="molecule type" value="Genomic_DNA"/>
</dbReference>